<dbReference type="GeneID" id="93365944"/>
<evidence type="ECO:0000256" key="2">
    <source>
        <dbReference type="ARBA" id="ARBA00022692"/>
    </source>
</evidence>
<dbReference type="GO" id="GO:0016020">
    <property type="term" value="C:membrane"/>
    <property type="evidence" value="ECO:0007669"/>
    <property type="project" value="UniProtKB-SubCell"/>
</dbReference>
<protein>
    <submittedName>
        <fullName evidence="6">Putative CvpA family protein</fullName>
    </submittedName>
</protein>
<dbReference type="Pfam" id="PF02674">
    <property type="entry name" value="Colicin_V"/>
    <property type="match status" value="1"/>
</dbReference>
<reference evidence="6 7" key="1">
    <citation type="submission" date="2009-04" db="EMBL/GenBank/DDBJ databases">
        <authorList>
            <person name="Sebastian Y."/>
            <person name="Madupu R."/>
            <person name="Durkin A.S."/>
            <person name="Torralba M."/>
            <person name="Methe B."/>
            <person name="Sutton G.G."/>
            <person name="Strausberg R.L."/>
            <person name="Nelson K.E."/>
        </authorList>
    </citation>
    <scope>NUCLEOTIDE SEQUENCE [LARGE SCALE GENOMIC DNA]</scope>
    <source>
        <strain evidence="7">ATCC 35406 / BCRC 14492 / JCM 8526 / NCTC 13058 / HG 370</strain>
    </source>
</reference>
<comment type="subcellular location">
    <subcellularLocation>
        <location evidence="1">Membrane</location>
        <topology evidence="1">Multi-pass membrane protein</topology>
    </subcellularLocation>
</comment>
<organism evidence="6 7">
    <name type="scientific">Porphyromonas endodontalis (strain ATCC 35406 / DSM 24491 / JCM 8526 / CCUG 16442 / BCRC 14492 / NCTC 13058 / HG 370)</name>
    <name type="common">Bacteroides endodontalis</name>
    <dbReference type="NCBI Taxonomy" id="553175"/>
    <lineage>
        <taxon>Bacteria</taxon>
        <taxon>Pseudomonadati</taxon>
        <taxon>Bacteroidota</taxon>
        <taxon>Bacteroidia</taxon>
        <taxon>Bacteroidales</taxon>
        <taxon>Porphyromonadaceae</taxon>
        <taxon>Porphyromonas</taxon>
    </lineage>
</organism>
<dbReference type="Proteomes" id="UP000004295">
    <property type="component" value="Unassembled WGS sequence"/>
</dbReference>
<feature type="transmembrane region" description="Helical" evidence="5">
    <location>
        <begin position="62"/>
        <end position="81"/>
    </location>
</feature>
<evidence type="ECO:0000313" key="6">
    <source>
        <dbReference type="EMBL" id="EEN82335.1"/>
    </source>
</evidence>
<evidence type="ECO:0000256" key="4">
    <source>
        <dbReference type="ARBA" id="ARBA00023136"/>
    </source>
</evidence>
<accession>C3JBY6</accession>
<dbReference type="AlphaFoldDB" id="C3JBY6"/>
<feature type="transmembrane region" description="Helical" evidence="5">
    <location>
        <begin position="101"/>
        <end position="122"/>
    </location>
</feature>
<feature type="transmembrane region" description="Helical" evidence="5">
    <location>
        <begin position="6"/>
        <end position="21"/>
    </location>
</feature>
<dbReference type="RefSeq" id="WP_004334087.1">
    <property type="nucleotide sequence ID" value="NZ_ACNN01000026.1"/>
</dbReference>
<evidence type="ECO:0000256" key="1">
    <source>
        <dbReference type="ARBA" id="ARBA00004141"/>
    </source>
</evidence>
<comment type="caution">
    <text evidence="6">The sequence shown here is derived from an EMBL/GenBank/DDBJ whole genome shotgun (WGS) entry which is preliminary data.</text>
</comment>
<dbReference type="eggNOG" id="COG1286">
    <property type="taxonomic scope" value="Bacteria"/>
</dbReference>
<dbReference type="InterPro" id="IPR003825">
    <property type="entry name" value="Colicin-V_CvpA"/>
</dbReference>
<keyword evidence="7" id="KW-1185">Reference proteome</keyword>
<dbReference type="EMBL" id="ACNN01000026">
    <property type="protein sequence ID" value="EEN82335.1"/>
    <property type="molecule type" value="Genomic_DNA"/>
</dbReference>
<dbReference type="PANTHER" id="PTHR37306:SF1">
    <property type="entry name" value="COLICIN V PRODUCTION PROTEIN"/>
    <property type="match status" value="1"/>
</dbReference>
<feature type="transmembrane region" description="Helical" evidence="5">
    <location>
        <begin position="28"/>
        <end position="56"/>
    </location>
</feature>
<dbReference type="STRING" id="553175.POREN0001_1874"/>
<gene>
    <name evidence="6" type="primary">cvpA</name>
    <name evidence="6" type="ORF">POREN0001_1874</name>
</gene>
<proteinExistence type="predicted"/>
<sequence>MNWLDIAIIVIVGLSLFKGFSKGLIHQAAFFVAIVVGIAVSGVVADWLGGALSFLLKLSDKIANSVAIALSFLLILGAVYLASKIITKILNATPLGIFNKLLGGLVGGLISLAILGYIFVFVDSIFIPAATLTKKLSSTLESTTRPKEERKAPKEEKDIRKESALYYPVKNFVPTILAPRLLDKENDLIEQTSKEKEEK</sequence>
<dbReference type="GO" id="GO:0009403">
    <property type="term" value="P:toxin biosynthetic process"/>
    <property type="evidence" value="ECO:0007669"/>
    <property type="project" value="InterPro"/>
</dbReference>
<keyword evidence="4 5" id="KW-0472">Membrane</keyword>
<evidence type="ECO:0000256" key="3">
    <source>
        <dbReference type="ARBA" id="ARBA00022989"/>
    </source>
</evidence>
<name>C3JBY6_POREA</name>
<evidence type="ECO:0000256" key="5">
    <source>
        <dbReference type="SAM" id="Phobius"/>
    </source>
</evidence>
<keyword evidence="3 5" id="KW-1133">Transmembrane helix</keyword>
<keyword evidence="2 5" id="KW-0812">Transmembrane</keyword>
<dbReference type="PANTHER" id="PTHR37306">
    <property type="entry name" value="COLICIN V PRODUCTION PROTEIN"/>
    <property type="match status" value="1"/>
</dbReference>
<evidence type="ECO:0000313" key="7">
    <source>
        <dbReference type="Proteomes" id="UP000004295"/>
    </source>
</evidence>